<keyword evidence="2" id="KW-0158">Chromosome</keyword>
<reference evidence="7" key="2">
    <citation type="journal article" date="2014" name="ISME J.">
        <title>Microbial stratification in low pH oxic and suboxic macroscopic growths along an acid mine drainage.</title>
        <authorList>
            <person name="Mendez-Garcia C."/>
            <person name="Mesa V."/>
            <person name="Sprenger R.R."/>
            <person name="Richter M."/>
            <person name="Diez M.S."/>
            <person name="Solano J."/>
            <person name="Bargiela R."/>
            <person name="Golyshina O.V."/>
            <person name="Manteca A."/>
            <person name="Ramos J.L."/>
            <person name="Gallego J.R."/>
            <person name="Llorente I."/>
            <person name="Martins Dos Santos V.A."/>
            <person name="Jensen O.N."/>
            <person name="Pelaez A.I."/>
            <person name="Sanchez J."/>
            <person name="Ferrer M."/>
        </authorList>
    </citation>
    <scope>NUCLEOTIDE SEQUENCE</scope>
</reference>
<feature type="domain" description="SET" evidence="6">
    <location>
        <begin position="14"/>
        <end position="102"/>
    </location>
</feature>
<dbReference type="SMART" id="SM00317">
    <property type="entry name" value="SET"/>
    <property type="match status" value="1"/>
</dbReference>
<dbReference type="GO" id="GO:0032259">
    <property type="term" value="P:methylation"/>
    <property type="evidence" value="ECO:0007669"/>
    <property type="project" value="UniProtKB-KW"/>
</dbReference>
<evidence type="ECO:0000256" key="4">
    <source>
        <dbReference type="ARBA" id="ARBA00022679"/>
    </source>
</evidence>
<name>T0ZP76_9ZZZZ</name>
<evidence type="ECO:0000256" key="2">
    <source>
        <dbReference type="ARBA" id="ARBA00022454"/>
    </source>
</evidence>
<dbReference type="InterPro" id="IPR050777">
    <property type="entry name" value="SET2_Histone-Lys_MeTrsfase"/>
</dbReference>
<dbReference type="PROSITE" id="PS50280">
    <property type="entry name" value="SET"/>
    <property type="match status" value="1"/>
</dbReference>
<comment type="subcellular location">
    <subcellularLocation>
        <location evidence="1">Chromosome</location>
    </subcellularLocation>
</comment>
<proteinExistence type="predicted"/>
<evidence type="ECO:0000256" key="5">
    <source>
        <dbReference type="ARBA" id="ARBA00022691"/>
    </source>
</evidence>
<organism evidence="7">
    <name type="scientific">mine drainage metagenome</name>
    <dbReference type="NCBI Taxonomy" id="410659"/>
    <lineage>
        <taxon>unclassified sequences</taxon>
        <taxon>metagenomes</taxon>
        <taxon>ecological metagenomes</taxon>
    </lineage>
</organism>
<evidence type="ECO:0000313" key="7">
    <source>
        <dbReference type="EMBL" id="EQD46322.1"/>
    </source>
</evidence>
<keyword evidence="3" id="KW-0489">Methyltransferase</keyword>
<reference evidence="7" key="1">
    <citation type="submission" date="2013-08" db="EMBL/GenBank/DDBJ databases">
        <authorList>
            <person name="Mendez C."/>
            <person name="Richter M."/>
            <person name="Ferrer M."/>
            <person name="Sanchez J."/>
        </authorList>
    </citation>
    <scope>NUCLEOTIDE SEQUENCE</scope>
</reference>
<dbReference type="GO" id="GO:0005694">
    <property type="term" value="C:chromosome"/>
    <property type="evidence" value="ECO:0007669"/>
    <property type="project" value="UniProtKB-SubCell"/>
</dbReference>
<dbReference type="InterPro" id="IPR046341">
    <property type="entry name" value="SET_dom_sf"/>
</dbReference>
<keyword evidence="4" id="KW-0808">Transferase</keyword>
<dbReference type="InterPro" id="IPR001214">
    <property type="entry name" value="SET_dom"/>
</dbReference>
<evidence type="ECO:0000256" key="1">
    <source>
        <dbReference type="ARBA" id="ARBA00004286"/>
    </source>
</evidence>
<dbReference type="Pfam" id="PF00856">
    <property type="entry name" value="SET"/>
    <property type="match status" value="1"/>
</dbReference>
<keyword evidence="5" id="KW-0949">S-adenosyl-L-methionine</keyword>
<protein>
    <submittedName>
        <fullName evidence="7">Nuclear protein SET</fullName>
    </submittedName>
</protein>
<dbReference type="GO" id="GO:0008168">
    <property type="term" value="F:methyltransferase activity"/>
    <property type="evidence" value="ECO:0007669"/>
    <property type="project" value="UniProtKB-KW"/>
</dbReference>
<evidence type="ECO:0000259" key="6">
    <source>
        <dbReference type="PROSITE" id="PS50280"/>
    </source>
</evidence>
<dbReference type="Gene3D" id="2.170.270.10">
    <property type="entry name" value="SET domain"/>
    <property type="match status" value="1"/>
</dbReference>
<sequence length="102" mass="11720">MPRAPGKRAPRRAPYFAVRRSRVHGRGAFALRRIRKGTRIVEYLGERVSHREADRRYEDRDSRDNHTFLFIVDARTVIDAGAGGNDARFINHSCNPNCETVI</sequence>
<dbReference type="PANTHER" id="PTHR22884">
    <property type="entry name" value="SET DOMAIN PROTEINS"/>
    <property type="match status" value="1"/>
</dbReference>
<feature type="non-terminal residue" evidence="7">
    <location>
        <position position="102"/>
    </location>
</feature>
<dbReference type="SUPFAM" id="SSF82199">
    <property type="entry name" value="SET domain"/>
    <property type="match status" value="1"/>
</dbReference>
<evidence type="ECO:0000256" key="3">
    <source>
        <dbReference type="ARBA" id="ARBA00022603"/>
    </source>
</evidence>
<gene>
    <name evidence="7" type="ORF">B1B_12671</name>
</gene>
<dbReference type="EMBL" id="AUZY01008314">
    <property type="protein sequence ID" value="EQD46322.1"/>
    <property type="molecule type" value="Genomic_DNA"/>
</dbReference>
<comment type="caution">
    <text evidence="7">The sequence shown here is derived from an EMBL/GenBank/DDBJ whole genome shotgun (WGS) entry which is preliminary data.</text>
</comment>
<accession>T0ZP76</accession>
<dbReference type="AlphaFoldDB" id="T0ZP76"/>